<reference evidence="1 2" key="1">
    <citation type="journal article" date="2022" name="Plant J.">
        <title>Chromosome-level genome of Camellia lanceoleosa provides a valuable resource for understanding genome evolution and self-incompatibility.</title>
        <authorList>
            <person name="Gong W."/>
            <person name="Xiao S."/>
            <person name="Wang L."/>
            <person name="Liao Z."/>
            <person name="Chang Y."/>
            <person name="Mo W."/>
            <person name="Hu G."/>
            <person name="Li W."/>
            <person name="Zhao G."/>
            <person name="Zhu H."/>
            <person name="Hu X."/>
            <person name="Ji K."/>
            <person name="Xiang X."/>
            <person name="Song Q."/>
            <person name="Yuan D."/>
            <person name="Jin S."/>
            <person name="Zhang L."/>
        </authorList>
    </citation>
    <scope>NUCLEOTIDE SEQUENCE [LARGE SCALE GENOMIC DNA]</scope>
    <source>
        <strain evidence="1">SQ_2022a</strain>
    </source>
</reference>
<organism evidence="1 2">
    <name type="scientific">Camellia lanceoleosa</name>
    <dbReference type="NCBI Taxonomy" id="1840588"/>
    <lineage>
        <taxon>Eukaryota</taxon>
        <taxon>Viridiplantae</taxon>
        <taxon>Streptophyta</taxon>
        <taxon>Embryophyta</taxon>
        <taxon>Tracheophyta</taxon>
        <taxon>Spermatophyta</taxon>
        <taxon>Magnoliopsida</taxon>
        <taxon>eudicotyledons</taxon>
        <taxon>Gunneridae</taxon>
        <taxon>Pentapetalae</taxon>
        <taxon>asterids</taxon>
        <taxon>Ericales</taxon>
        <taxon>Theaceae</taxon>
        <taxon>Camellia</taxon>
    </lineage>
</organism>
<evidence type="ECO:0000313" key="2">
    <source>
        <dbReference type="Proteomes" id="UP001060215"/>
    </source>
</evidence>
<dbReference type="Proteomes" id="UP001060215">
    <property type="component" value="Chromosome 13"/>
</dbReference>
<name>A0ACC0FYB2_9ERIC</name>
<protein>
    <submittedName>
        <fullName evidence="1">Uncharacterized protein</fullName>
    </submittedName>
</protein>
<accession>A0ACC0FYB2</accession>
<sequence>MKSKRMRSQRPKRKRTVMPMPIQQCGEILYNWMKKVVIVVSSRPIIRRLSSSEEDGSEYGVGVVINRYGYILTCTHLVPEGNVATIHRREDKAFQEAEVFLRAPQYDLAILKTKNIDTRLLHSYEF</sequence>
<gene>
    <name evidence="1" type="ORF">LOK49_LG12G02470</name>
</gene>
<comment type="caution">
    <text evidence="1">The sequence shown here is derived from an EMBL/GenBank/DDBJ whole genome shotgun (WGS) entry which is preliminary data.</text>
</comment>
<dbReference type="EMBL" id="CM045770">
    <property type="protein sequence ID" value="KAI7993082.1"/>
    <property type="molecule type" value="Genomic_DNA"/>
</dbReference>
<keyword evidence="2" id="KW-1185">Reference proteome</keyword>
<proteinExistence type="predicted"/>
<evidence type="ECO:0000313" key="1">
    <source>
        <dbReference type="EMBL" id="KAI7993082.1"/>
    </source>
</evidence>